<keyword evidence="6" id="KW-0418">Kinase</keyword>
<dbReference type="PROSITE" id="PS50109">
    <property type="entry name" value="HIS_KIN"/>
    <property type="match status" value="1"/>
</dbReference>
<dbReference type="PANTHER" id="PTHR43711:SF1">
    <property type="entry name" value="HISTIDINE KINASE 1"/>
    <property type="match status" value="1"/>
</dbReference>
<dbReference type="InterPro" id="IPR001610">
    <property type="entry name" value="PAC"/>
</dbReference>
<comment type="subcellular location">
    <subcellularLocation>
        <location evidence="2">Cell membrane</location>
    </subcellularLocation>
</comment>
<gene>
    <name evidence="12" type="ORF">FVP33_06810</name>
</gene>
<evidence type="ECO:0000256" key="8">
    <source>
        <dbReference type="SAM" id="Phobius"/>
    </source>
</evidence>
<dbReference type="FunFam" id="3.30.565.10:FF:000006">
    <property type="entry name" value="Sensor histidine kinase WalK"/>
    <property type="match status" value="1"/>
</dbReference>
<dbReference type="GO" id="GO:0005886">
    <property type="term" value="C:plasma membrane"/>
    <property type="evidence" value="ECO:0007669"/>
    <property type="project" value="UniProtKB-SubCell"/>
</dbReference>
<dbReference type="Gene3D" id="3.30.450.20">
    <property type="entry name" value="PAS domain"/>
    <property type="match status" value="1"/>
</dbReference>
<evidence type="ECO:0000259" key="10">
    <source>
        <dbReference type="PROSITE" id="PS50112"/>
    </source>
</evidence>
<dbReference type="Pfam" id="PF02518">
    <property type="entry name" value="HATPase_c"/>
    <property type="match status" value="1"/>
</dbReference>
<reference evidence="12 13" key="1">
    <citation type="submission" date="2019-08" db="EMBL/GenBank/DDBJ databases">
        <title>Bacterial whole genome sequence for Glaciihabitans sp. CHu50b-6-2.</title>
        <authorList>
            <person name="Jin L."/>
        </authorList>
    </citation>
    <scope>NUCLEOTIDE SEQUENCE [LARGE SCALE GENOMIC DNA]</scope>
    <source>
        <strain evidence="12 13">CHu50b-6-2</strain>
    </source>
</reference>
<dbReference type="SMART" id="SM00388">
    <property type="entry name" value="HisKA"/>
    <property type="match status" value="1"/>
</dbReference>
<dbReference type="PROSITE" id="PS50112">
    <property type="entry name" value="PAS"/>
    <property type="match status" value="1"/>
</dbReference>
<dbReference type="SUPFAM" id="SSF55785">
    <property type="entry name" value="PYP-like sensor domain (PAS domain)"/>
    <property type="match status" value="1"/>
</dbReference>
<dbReference type="CDD" id="cd00075">
    <property type="entry name" value="HATPase"/>
    <property type="match status" value="1"/>
</dbReference>
<evidence type="ECO:0000256" key="5">
    <source>
        <dbReference type="ARBA" id="ARBA00022679"/>
    </source>
</evidence>
<keyword evidence="8" id="KW-0472">Membrane</keyword>
<dbReference type="AlphaFoldDB" id="A0A5C8UTK9"/>
<dbReference type="PRINTS" id="PR00344">
    <property type="entry name" value="BCTRLSENSOR"/>
</dbReference>
<evidence type="ECO:0000259" key="9">
    <source>
        <dbReference type="PROSITE" id="PS50109"/>
    </source>
</evidence>
<name>A0A5C8UTK9_9MICO</name>
<evidence type="ECO:0000256" key="7">
    <source>
        <dbReference type="ARBA" id="ARBA00023012"/>
    </source>
</evidence>
<dbReference type="RefSeq" id="WP_147782859.1">
    <property type="nucleotide sequence ID" value="NZ_VRMG01000005.1"/>
</dbReference>
<dbReference type="InterPro" id="IPR036097">
    <property type="entry name" value="HisK_dim/P_sf"/>
</dbReference>
<dbReference type="InterPro" id="IPR035965">
    <property type="entry name" value="PAS-like_dom_sf"/>
</dbReference>
<dbReference type="GO" id="GO:0000155">
    <property type="term" value="F:phosphorelay sensor kinase activity"/>
    <property type="evidence" value="ECO:0007669"/>
    <property type="project" value="InterPro"/>
</dbReference>
<dbReference type="Pfam" id="PF13426">
    <property type="entry name" value="PAS_9"/>
    <property type="match status" value="1"/>
</dbReference>
<keyword evidence="5" id="KW-0808">Transferase</keyword>
<dbReference type="InterPro" id="IPR000014">
    <property type="entry name" value="PAS"/>
</dbReference>
<evidence type="ECO:0000256" key="6">
    <source>
        <dbReference type="ARBA" id="ARBA00022777"/>
    </source>
</evidence>
<evidence type="ECO:0000313" key="13">
    <source>
        <dbReference type="Proteomes" id="UP000321379"/>
    </source>
</evidence>
<comment type="catalytic activity">
    <reaction evidence="1">
        <text>ATP + protein L-histidine = ADP + protein N-phospho-L-histidine.</text>
        <dbReference type="EC" id="2.7.13.3"/>
    </reaction>
</comment>
<dbReference type="CDD" id="cd00130">
    <property type="entry name" value="PAS"/>
    <property type="match status" value="1"/>
</dbReference>
<evidence type="ECO:0000259" key="11">
    <source>
        <dbReference type="PROSITE" id="PS50113"/>
    </source>
</evidence>
<dbReference type="PANTHER" id="PTHR43711">
    <property type="entry name" value="TWO-COMPONENT HISTIDINE KINASE"/>
    <property type="match status" value="1"/>
</dbReference>
<feature type="transmembrane region" description="Helical" evidence="8">
    <location>
        <begin position="27"/>
        <end position="46"/>
    </location>
</feature>
<feature type="transmembrane region" description="Helical" evidence="8">
    <location>
        <begin position="101"/>
        <end position="118"/>
    </location>
</feature>
<feature type="domain" description="Histidine kinase" evidence="9">
    <location>
        <begin position="363"/>
        <end position="582"/>
    </location>
</feature>
<feature type="transmembrane region" description="Helical" evidence="8">
    <location>
        <begin position="77"/>
        <end position="95"/>
    </location>
</feature>
<keyword evidence="7" id="KW-0902">Two-component regulatory system</keyword>
<dbReference type="PROSITE" id="PS50113">
    <property type="entry name" value="PAC"/>
    <property type="match status" value="1"/>
</dbReference>
<protein>
    <recommendedName>
        <fullName evidence="3">histidine kinase</fullName>
        <ecNumber evidence="3">2.7.13.3</ecNumber>
    </recommendedName>
</protein>
<accession>A0A5C8UTK9</accession>
<feature type="domain" description="PAC" evidence="11">
    <location>
        <begin position="307"/>
        <end position="359"/>
    </location>
</feature>
<keyword evidence="8" id="KW-0812">Transmembrane</keyword>
<sequence length="589" mass="63538">MKSVIRLYARAMKRLSVDAPSPALKQFPTASVFTVAALLAFFAPAIVVTDRALILSACVVMLGATLLAGYFTRLGRVTRWALIVPGFSLLAIALLRAGTGGATSLFSALLILPVLWIASEQGRRWILVAIFGTSASIMLPYLLYWHAPETQSEWFRGVFGPLVYGVVAAIVNELSRQGRKQMWSITRLAEEREGMLRETLSFAGKLQENELSLHAAHRLTRSVLDAVTEQSVIGTDLTGLIDVWNPGAAVMLGLAADETQGKRYVFEFHDSHELEDRSRELNYPPGATVLNPGFSALVESARLGRAEVRDWTYRRHDGSELSVNVAVTPRVDEEGATIGYIFVATDVTQALEVARLKDEFVGLISHELRTPLSSILGYLELMRDDDESPLSDEQLMYLGVAERNAHRLLRLVGDLLFTAQVASGKFPLDVGTVALSDVVTAAVQSARPVATAAGIELLIELPGEPVVVRGDSVRLGQACDNLISNAVKFTPRGGTVTVALGSTAEDAIVSVRDTGMGIPASELDQLYARFFRASTATRNAVPGVGLGLTITKAIVTAHEGELDVESQEGVGTLFSMSLPLPRKSLLDAA</sequence>
<dbReference type="CDD" id="cd00082">
    <property type="entry name" value="HisKA"/>
    <property type="match status" value="1"/>
</dbReference>
<evidence type="ECO:0000313" key="12">
    <source>
        <dbReference type="EMBL" id="TXN31273.1"/>
    </source>
</evidence>
<dbReference type="SUPFAM" id="SSF55874">
    <property type="entry name" value="ATPase domain of HSP90 chaperone/DNA topoisomerase II/histidine kinase"/>
    <property type="match status" value="1"/>
</dbReference>
<keyword evidence="8" id="KW-1133">Transmembrane helix</keyword>
<dbReference type="EC" id="2.7.13.3" evidence="3"/>
<evidence type="ECO:0000256" key="2">
    <source>
        <dbReference type="ARBA" id="ARBA00004236"/>
    </source>
</evidence>
<evidence type="ECO:0000256" key="4">
    <source>
        <dbReference type="ARBA" id="ARBA00022553"/>
    </source>
</evidence>
<dbReference type="SUPFAM" id="SSF47384">
    <property type="entry name" value="Homodimeric domain of signal transducing histidine kinase"/>
    <property type="match status" value="1"/>
</dbReference>
<dbReference type="Proteomes" id="UP000321379">
    <property type="component" value="Unassembled WGS sequence"/>
</dbReference>
<dbReference type="Gene3D" id="1.10.287.130">
    <property type="match status" value="1"/>
</dbReference>
<comment type="caution">
    <text evidence="12">The sequence shown here is derived from an EMBL/GenBank/DDBJ whole genome shotgun (WGS) entry which is preliminary data.</text>
</comment>
<evidence type="ECO:0000256" key="3">
    <source>
        <dbReference type="ARBA" id="ARBA00012438"/>
    </source>
</evidence>
<dbReference type="SMART" id="SM00086">
    <property type="entry name" value="PAC"/>
    <property type="match status" value="1"/>
</dbReference>
<dbReference type="InterPro" id="IPR050736">
    <property type="entry name" value="Sensor_HK_Regulatory"/>
</dbReference>
<dbReference type="SMART" id="SM00387">
    <property type="entry name" value="HATPase_c"/>
    <property type="match status" value="1"/>
</dbReference>
<dbReference type="InterPro" id="IPR036890">
    <property type="entry name" value="HATPase_C_sf"/>
</dbReference>
<feature type="transmembrane region" description="Helical" evidence="8">
    <location>
        <begin position="52"/>
        <end position="70"/>
    </location>
</feature>
<dbReference type="InterPro" id="IPR004358">
    <property type="entry name" value="Sig_transdc_His_kin-like_C"/>
</dbReference>
<keyword evidence="13" id="KW-1185">Reference proteome</keyword>
<dbReference type="InterPro" id="IPR003594">
    <property type="entry name" value="HATPase_dom"/>
</dbReference>
<feature type="transmembrane region" description="Helical" evidence="8">
    <location>
        <begin position="125"/>
        <end position="142"/>
    </location>
</feature>
<evidence type="ECO:0000256" key="1">
    <source>
        <dbReference type="ARBA" id="ARBA00000085"/>
    </source>
</evidence>
<dbReference type="InterPro" id="IPR003661">
    <property type="entry name" value="HisK_dim/P_dom"/>
</dbReference>
<keyword evidence="4" id="KW-0597">Phosphoprotein</keyword>
<dbReference type="Pfam" id="PF00512">
    <property type="entry name" value="HisKA"/>
    <property type="match status" value="1"/>
</dbReference>
<feature type="domain" description="PAS" evidence="10">
    <location>
        <begin position="216"/>
        <end position="268"/>
    </location>
</feature>
<dbReference type="EMBL" id="VRMG01000005">
    <property type="protein sequence ID" value="TXN31273.1"/>
    <property type="molecule type" value="Genomic_DNA"/>
</dbReference>
<proteinExistence type="predicted"/>
<dbReference type="Gene3D" id="3.30.565.10">
    <property type="entry name" value="Histidine kinase-like ATPase, C-terminal domain"/>
    <property type="match status" value="1"/>
</dbReference>
<dbReference type="InterPro" id="IPR000700">
    <property type="entry name" value="PAS-assoc_C"/>
</dbReference>
<organism evidence="12 13">
    <name type="scientific">Lacisediminihabitans profunda</name>
    <dbReference type="NCBI Taxonomy" id="2594790"/>
    <lineage>
        <taxon>Bacteria</taxon>
        <taxon>Bacillati</taxon>
        <taxon>Actinomycetota</taxon>
        <taxon>Actinomycetes</taxon>
        <taxon>Micrococcales</taxon>
        <taxon>Microbacteriaceae</taxon>
        <taxon>Lacisediminihabitans</taxon>
    </lineage>
</organism>
<dbReference type="InterPro" id="IPR005467">
    <property type="entry name" value="His_kinase_dom"/>
</dbReference>